<comment type="caution">
    <text evidence="2">The sequence shown here is derived from an EMBL/GenBank/DDBJ whole genome shotgun (WGS) entry which is preliminary data.</text>
</comment>
<organism evidence="2 3">
    <name type="scientific">Zizania palustris</name>
    <name type="common">Northern wild rice</name>
    <dbReference type="NCBI Taxonomy" id="103762"/>
    <lineage>
        <taxon>Eukaryota</taxon>
        <taxon>Viridiplantae</taxon>
        <taxon>Streptophyta</taxon>
        <taxon>Embryophyta</taxon>
        <taxon>Tracheophyta</taxon>
        <taxon>Spermatophyta</taxon>
        <taxon>Magnoliopsida</taxon>
        <taxon>Liliopsida</taxon>
        <taxon>Poales</taxon>
        <taxon>Poaceae</taxon>
        <taxon>BOP clade</taxon>
        <taxon>Oryzoideae</taxon>
        <taxon>Oryzeae</taxon>
        <taxon>Zizaniinae</taxon>
        <taxon>Zizania</taxon>
    </lineage>
</organism>
<keyword evidence="3" id="KW-1185">Reference proteome</keyword>
<dbReference type="AlphaFoldDB" id="A0A8J5S6D0"/>
<dbReference type="Proteomes" id="UP000729402">
    <property type="component" value="Unassembled WGS sequence"/>
</dbReference>
<proteinExistence type="predicted"/>
<dbReference type="EMBL" id="JAAALK010000285">
    <property type="protein sequence ID" value="KAG8065308.1"/>
    <property type="molecule type" value="Genomic_DNA"/>
</dbReference>
<gene>
    <name evidence="2" type="ORF">GUJ93_ZPchr0004g38940</name>
</gene>
<sequence length="95" mass="9962">MWSPPSPLAVVTLHPRPSDALSSLSSSSPLPCLLVAPPPPPCLPDTMSTGCIWPHRPRPCRPLAPATLGRADPDVTRPHLAMPLPAVPPQVTSPS</sequence>
<evidence type="ECO:0000256" key="1">
    <source>
        <dbReference type="SAM" id="MobiDB-lite"/>
    </source>
</evidence>
<evidence type="ECO:0000313" key="3">
    <source>
        <dbReference type="Proteomes" id="UP000729402"/>
    </source>
</evidence>
<evidence type="ECO:0000313" key="2">
    <source>
        <dbReference type="EMBL" id="KAG8065308.1"/>
    </source>
</evidence>
<feature type="region of interest" description="Disordered" evidence="1">
    <location>
        <begin position="64"/>
        <end position="95"/>
    </location>
</feature>
<name>A0A8J5S6D0_ZIZPA</name>
<protein>
    <submittedName>
        <fullName evidence="2">Uncharacterized protein</fullName>
    </submittedName>
</protein>
<accession>A0A8J5S6D0</accession>
<reference evidence="2" key="1">
    <citation type="journal article" date="2021" name="bioRxiv">
        <title>Whole Genome Assembly and Annotation of Northern Wild Rice, Zizania palustris L., Supports a Whole Genome Duplication in the Zizania Genus.</title>
        <authorList>
            <person name="Haas M."/>
            <person name="Kono T."/>
            <person name="Macchietto M."/>
            <person name="Millas R."/>
            <person name="McGilp L."/>
            <person name="Shao M."/>
            <person name="Duquette J."/>
            <person name="Hirsch C.N."/>
            <person name="Kimball J."/>
        </authorList>
    </citation>
    <scope>NUCLEOTIDE SEQUENCE</scope>
    <source>
        <tissue evidence="2">Fresh leaf tissue</tissue>
    </source>
</reference>
<reference evidence="2" key="2">
    <citation type="submission" date="2021-02" db="EMBL/GenBank/DDBJ databases">
        <authorList>
            <person name="Kimball J.A."/>
            <person name="Haas M.W."/>
            <person name="Macchietto M."/>
            <person name="Kono T."/>
            <person name="Duquette J."/>
            <person name="Shao M."/>
        </authorList>
    </citation>
    <scope>NUCLEOTIDE SEQUENCE</scope>
    <source>
        <tissue evidence="2">Fresh leaf tissue</tissue>
    </source>
</reference>